<evidence type="ECO:0000313" key="1">
    <source>
        <dbReference type="EMBL" id="KAI8529867.1"/>
    </source>
</evidence>
<accession>A0ACC0LMQ1</accession>
<keyword evidence="2" id="KW-1185">Reference proteome</keyword>
<dbReference type="EMBL" id="CM046398">
    <property type="protein sequence ID" value="KAI8529867.1"/>
    <property type="molecule type" value="Genomic_DNA"/>
</dbReference>
<evidence type="ECO:0000313" key="2">
    <source>
        <dbReference type="Proteomes" id="UP001062846"/>
    </source>
</evidence>
<protein>
    <submittedName>
        <fullName evidence="1">Uncharacterized protein</fullName>
    </submittedName>
</protein>
<gene>
    <name evidence="1" type="ORF">RHMOL_Rhmol11G0007700</name>
</gene>
<reference evidence="1" key="1">
    <citation type="submission" date="2022-02" db="EMBL/GenBank/DDBJ databases">
        <title>Plant Genome Project.</title>
        <authorList>
            <person name="Zhang R.-G."/>
        </authorList>
    </citation>
    <scope>NUCLEOTIDE SEQUENCE</scope>
    <source>
        <strain evidence="1">AT1</strain>
    </source>
</reference>
<organism evidence="1 2">
    <name type="scientific">Rhododendron molle</name>
    <name type="common">Chinese azalea</name>
    <name type="synonym">Azalea mollis</name>
    <dbReference type="NCBI Taxonomy" id="49168"/>
    <lineage>
        <taxon>Eukaryota</taxon>
        <taxon>Viridiplantae</taxon>
        <taxon>Streptophyta</taxon>
        <taxon>Embryophyta</taxon>
        <taxon>Tracheophyta</taxon>
        <taxon>Spermatophyta</taxon>
        <taxon>Magnoliopsida</taxon>
        <taxon>eudicotyledons</taxon>
        <taxon>Gunneridae</taxon>
        <taxon>Pentapetalae</taxon>
        <taxon>asterids</taxon>
        <taxon>Ericales</taxon>
        <taxon>Ericaceae</taxon>
        <taxon>Ericoideae</taxon>
        <taxon>Rhodoreae</taxon>
        <taxon>Rhododendron</taxon>
    </lineage>
</organism>
<proteinExistence type="predicted"/>
<comment type="caution">
    <text evidence="1">The sequence shown here is derived from an EMBL/GenBank/DDBJ whole genome shotgun (WGS) entry which is preliminary data.</text>
</comment>
<dbReference type="Proteomes" id="UP001062846">
    <property type="component" value="Chromosome 11"/>
</dbReference>
<name>A0ACC0LMQ1_RHOML</name>
<sequence>MPTTKGLVISLTLAFASVMRFKTSLTMVHWQHLCHLKNLMSSQTPSKSTMMSLISAKYPSAPLILTPAPPYLTIPTI</sequence>